<organism evidence="2 3">
    <name type="scientific">Puccinia graminis f. sp. tritici</name>
    <dbReference type="NCBI Taxonomy" id="56615"/>
    <lineage>
        <taxon>Eukaryota</taxon>
        <taxon>Fungi</taxon>
        <taxon>Dikarya</taxon>
        <taxon>Basidiomycota</taxon>
        <taxon>Pucciniomycotina</taxon>
        <taxon>Pucciniomycetes</taxon>
        <taxon>Pucciniales</taxon>
        <taxon>Pucciniaceae</taxon>
        <taxon>Puccinia</taxon>
    </lineage>
</organism>
<dbReference type="Proteomes" id="UP000325313">
    <property type="component" value="Unassembled WGS sequence"/>
</dbReference>
<gene>
    <name evidence="2" type="ORF">PGTUg99_024054</name>
</gene>
<reference evidence="2 3" key="1">
    <citation type="submission" date="2019-05" db="EMBL/GenBank/DDBJ databases">
        <title>Emergence of the Ug99 lineage of the wheat stem rust pathogen through somatic hybridization.</title>
        <authorList>
            <person name="Li F."/>
            <person name="Upadhyaya N.M."/>
            <person name="Sperschneider J."/>
            <person name="Matny O."/>
            <person name="Nguyen-Phuc H."/>
            <person name="Mago R."/>
            <person name="Raley C."/>
            <person name="Miller M.E."/>
            <person name="Silverstein K.A.T."/>
            <person name="Henningsen E."/>
            <person name="Hirsch C.D."/>
            <person name="Visser B."/>
            <person name="Pretorius Z.A."/>
            <person name="Steffenson B.J."/>
            <person name="Schwessinger B."/>
            <person name="Dodds P.N."/>
            <person name="Figueroa M."/>
        </authorList>
    </citation>
    <scope>NUCLEOTIDE SEQUENCE [LARGE SCALE GENOMIC DNA]</scope>
    <source>
        <strain evidence="2 3">Ug99</strain>
    </source>
</reference>
<evidence type="ECO:0000313" key="3">
    <source>
        <dbReference type="Proteomes" id="UP000325313"/>
    </source>
</evidence>
<dbReference type="EMBL" id="VDEP01000508">
    <property type="protein sequence ID" value="KAA1066999.1"/>
    <property type="molecule type" value="Genomic_DNA"/>
</dbReference>
<dbReference type="AlphaFoldDB" id="A0A5B0LSA4"/>
<comment type="caution">
    <text evidence="2">The sequence shown here is derived from an EMBL/GenBank/DDBJ whole genome shotgun (WGS) entry which is preliminary data.</text>
</comment>
<proteinExistence type="predicted"/>
<evidence type="ECO:0000313" key="2">
    <source>
        <dbReference type="EMBL" id="KAA1066999.1"/>
    </source>
</evidence>
<feature type="compositionally biased region" description="Polar residues" evidence="1">
    <location>
        <begin position="58"/>
        <end position="72"/>
    </location>
</feature>
<feature type="region of interest" description="Disordered" evidence="1">
    <location>
        <begin position="53"/>
        <end position="72"/>
    </location>
</feature>
<evidence type="ECO:0000256" key="1">
    <source>
        <dbReference type="SAM" id="MobiDB-lite"/>
    </source>
</evidence>
<sequence>MTTSTSYVLTPNIAGVFLIRMAVGVPFSCLAELAKDWRAGEFSCQTSRLRSGSPLRTELTTKNSPIRQFDSS</sequence>
<name>A0A5B0LSA4_PUCGR</name>
<accession>A0A5B0LSA4</accession>
<protein>
    <submittedName>
        <fullName evidence="2">Uncharacterized protein</fullName>
    </submittedName>
</protein>